<feature type="domain" description="Dipicolinate synthase subunit A N-terminal" evidence="2">
    <location>
        <begin position="6"/>
        <end position="107"/>
    </location>
</feature>
<dbReference type="EMBL" id="DVFW01000024">
    <property type="protein sequence ID" value="HIQ80487.1"/>
    <property type="molecule type" value="Genomic_DNA"/>
</dbReference>
<dbReference type="InterPro" id="IPR036291">
    <property type="entry name" value="NAD(P)-bd_dom_sf"/>
</dbReference>
<organism evidence="3 4">
    <name type="scientific">Candidatus Scatavimonas merdigallinarum</name>
    <dbReference type="NCBI Taxonomy" id="2840914"/>
    <lineage>
        <taxon>Bacteria</taxon>
        <taxon>Bacillati</taxon>
        <taxon>Bacillota</taxon>
        <taxon>Clostridia</taxon>
        <taxon>Eubacteriales</taxon>
        <taxon>Oscillospiraceae</taxon>
        <taxon>Oscillospiraceae incertae sedis</taxon>
        <taxon>Candidatus Scatavimonas</taxon>
    </lineage>
</organism>
<dbReference type="SUPFAM" id="SSF51735">
    <property type="entry name" value="NAD(P)-binding Rossmann-fold domains"/>
    <property type="match status" value="1"/>
</dbReference>
<name>A0A9D0ZH33_9FIRM</name>
<accession>A0A9D0ZH33</accession>
<dbReference type="InterPro" id="IPR031629">
    <property type="entry name" value="DpaA_N"/>
</dbReference>
<protein>
    <submittedName>
        <fullName evidence="3">Dipicolinate synthase subunit DpsA</fullName>
    </submittedName>
</protein>
<dbReference type="Proteomes" id="UP000886787">
    <property type="component" value="Unassembled WGS sequence"/>
</dbReference>
<reference evidence="3" key="1">
    <citation type="submission" date="2020-10" db="EMBL/GenBank/DDBJ databases">
        <authorList>
            <person name="Gilroy R."/>
        </authorList>
    </citation>
    <scope>NUCLEOTIDE SEQUENCE</scope>
    <source>
        <strain evidence="3">ChiSjej1B19-3389</strain>
    </source>
</reference>
<evidence type="ECO:0000259" key="2">
    <source>
        <dbReference type="Pfam" id="PF16924"/>
    </source>
</evidence>
<evidence type="ECO:0000259" key="1">
    <source>
        <dbReference type="Pfam" id="PF02826"/>
    </source>
</evidence>
<dbReference type="Pfam" id="PF02826">
    <property type="entry name" value="2-Hacid_dh_C"/>
    <property type="match status" value="1"/>
</dbReference>
<reference evidence="3" key="2">
    <citation type="journal article" date="2021" name="PeerJ">
        <title>Extensive microbial diversity within the chicken gut microbiome revealed by metagenomics and culture.</title>
        <authorList>
            <person name="Gilroy R."/>
            <person name="Ravi A."/>
            <person name="Getino M."/>
            <person name="Pursley I."/>
            <person name="Horton D.L."/>
            <person name="Alikhan N.F."/>
            <person name="Baker D."/>
            <person name="Gharbi K."/>
            <person name="Hall N."/>
            <person name="Watson M."/>
            <person name="Adriaenssens E.M."/>
            <person name="Foster-Nyarko E."/>
            <person name="Jarju S."/>
            <person name="Secka A."/>
            <person name="Antonio M."/>
            <person name="Oren A."/>
            <person name="Chaudhuri R.R."/>
            <person name="La Ragione R."/>
            <person name="Hildebrand F."/>
            <person name="Pallen M.J."/>
        </authorList>
    </citation>
    <scope>NUCLEOTIDE SEQUENCE</scope>
    <source>
        <strain evidence="3">ChiSjej1B19-3389</strain>
    </source>
</reference>
<dbReference type="NCBIfam" id="NF006162">
    <property type="entry name" value="PRK08306.1"/>
    <property type="match status" value="1"/>
</dbReference>
<dbReference type="AlphaFoldDB" id="A0A9D0ZH33"/>
<dbReference type="Pfam" id="PF16924">
    <property type="entry name" value="DpaA_N"/>
    <property type="match status" value="1"/>
</dbReference>
<evidence type="ECO:0000313" key="4">
    <source>
        <dbReference type="Proteomes" id="UP000886787"/>
    </source>
</evidence>
<sequence>MHINSFGVIGGDKRQLSAARAIYEDGYTVLLSGFDKLEQILGGMEGLVTPPEAALCSEAIVLPLPVTKDGKNLNAPFAGEKIPLDDGFARMMQGKRVYCGMKERLLKTSKLWNKDMVFDYFDREELNVLNAVATSEGALEIAMREYAGTINGSKCLVVGFGRIGKVLSNMLRGLGAQVYVAARKKQDLAWISLLGHEPVAIKALSDNGAYDIIFNTVPALILDSHVLAHIAQEACVIDLASTPGGVDFDSARRMGINAVHALSLPGKVAPKTSGEIIKNTIFNMLEED</sequence>
<dbReference type="Gene3D" id="3.40.50.720">
    <property type="entry name" value="NAD(P)-binding Rossmann-like Domain"/>
    <property type="match status" value="1"/>
</dbReference>
<comment type="caution">
    <text evidence="3">The sequence shown here is derived from an EMBL/GenBank/DDBJ whole genome shotgun (WGS) entry which is preliminary data.</text>
</comment>
<proteinExistence type="predicted"/>
<feature type="domain" description="D-isomer specific 2-hydroxyacid dehydrogenase NAD-binding" evidence="1">
    <location>
        <begin position="147"/>
        <end position="229"/>
    </location>
</feature>
<evidence type="ECO:0000313" key="3">
    <source>
        <dbReference type="EMBL" id="HIQ80487.1"/>
    </source>
</evidence>
<dbReference type="InterPro" id="IPR006140">
    <property type="entry name" value="D-isomer_DH_NAD-bd"/>
</dbReference>
<gene>
    <name evidence="3" type="primary">dpsA</name>
    <name evidence="3" type="ORF">IAD32_04290</name>
</gene>
<dbReference type="GO" id="GO:0051287">
    <property type="term" value="F:NAD binding"/>
    <property type="evidence" value="ECO:0007669"/>
    <property type="project" value="InterPro"/>
</dbReference>